<proteinExistence type="predicted"/>
<sequence>MSGCIVEDVLPILDISISWKSSRETDPLVLRPNSSSRHALLECPLCRDDWSHA</sequence>
<protein>
    <submittedName>
        <fullName evidence="1">Uncharacterized protein</fullName>
    </submittedName>
</protein>
<organism evidence="1 2">
    <name type="scientific">Auricularia subglabra (strain TFB-10046 / SS5)</name>
    <name type="common">White-rot fungus</name>
    <name type="synonym">Auricularia delicata (strain TFB10046)</name>
    <dbReference type="NCBI Taxonomy" id="717982"/>
    <lineage>
        <taxon>Eukaryota</taxon>
        <taxon>Fungi</taxon>
        <taxon>Dikarya</taxon>
        <taxon>Basidiomycota</taxon>
        <taxon>Agaricomycotina</taxon>
        <taxon>Agaricomycetes</taxon>
        <taxon>Auriculariales</taxon>
        <taxon>Auriculariaceae</taxon>
        <taxon>Auricularia</taxon>
    </lineage>
</organism>
<dbReference type="InParanoid" id="J0WR43"/>
<gene>
    <name evidence="1" type="ORF">AURDEDRAFT_175771</name>
</gene>
<dbReference type="EMBL" id="JH687902">
    <property type="protein sequence ID" value="EJD35138.1"/>
    <property type="molecule type" value="Genomic_DNA"/>
</dbReference>
<keyword evidence="2" id="KW-1185">Reference proteome</keyword>
<evidence type="ECO:0000313" key="2">
    <source>
        <dbReference type="Proteomes" id="UP000006514"/>
    </source>
</evidence>
<dbReference type="AlphaFoldDB" id="J0WR43"/>
<dbReference type="Proteomes" id="UP000006514">
    <property type="component" value="Unassembled WGS sequence"/>
</dbReference>
<evidence type="ECO:0000313" key="1">
    <source>
        <dbReference type="EMBL" id="EJD35138.1"/>
    </source>
</evidence>
<accession>J0WR43</accession>
<name>J0WR43_AURST</name>
<dbReference type="KEGG" id="adl:AURDEDRAFT_175771"/>
<reference evidence="2" key="1">
    <citation type="journal article" date="2012" name="Science">
        <title>The Paleozoic origin of enzymatic lignin decomposition reconstructed from 31 fungal genomes.</title>
        <authorList>
            <person name="Floudas D."/>
            <person name="Binder M."/>
            <person name="Riley R."/>
            <person name="Barry K."/>
            <person name="Blanchette R.A."/>
            <person name="Henrissat B."/>
            <person name="Martinez A.T."/>
            <person name="Otillar R."/>
            <person name="Spatafora J.W."/>
            <person name="Yadav J.S."/>
            <person name="Aerts A."/>
            <person name="Benoit I."/>
            <person name="Boyd A."/>
            <person name="Carlson A."/>
            <person name="Copeland A."/>
            <person name="Coutinho P.M."/>
            <person name="de Vries R.P."/>
            <person name="Ferreira P."/>
            <person name="Findley K."/>
            <person name="Foster B."/>
            <person name="Gaskell J."/>
            <person name="Glotzer D."/>
            <person name="Gorecki P."/>
            <person name="Heitman J."/>
            <person name="Hesse C."/>
            <person name="Hori C."/>
            <person name="Igarashi K."/>
            <person name="Jurgens J.A."/>
            <person name="Kallen N."/>
            <person name="Kersten P."/>
            <person name="Kohler A."/>
            <person name="Kuees U."/>
            <person name="Kumar T.K.A."/>
            <person name="Kuo A."/>
            <person name="LaButti K."/>
            <person name="Larrondo L.F."/>
            <person name="Lindquist E."/>
            <person name="Ling A."/>
            <person name="Lombard V."/>
            <person name="Lucas S."/>
            <person name="Lundell T."/>
            <person name="Martin R."/>
            <person name="McLaughlin D.J."/>
            <person name="Morgenstern I."/>
            <person name="Morin E."/>
            <person name="Murat C."/>
            <person name="Nagy L.G."/>
            <person name="Nolan M."/>
            <person name="Ohm R.A."/>
            <person name="Patyshakuliyeva A."/>
            <person name="Rokas A."/>
            <person name="Ruiz-Duenas F.J."/>
            <person name="Sabat G."/>
            <person name="Salamov A."/>
            <person name="Samejima M."/>
            <person name="Schmutz J."/>
            <person name="Slot J.C."/>
            <person name="St John F."/>
            <person name="Stenlid J."/>
            <person name="Sun H."/>
            <person name="Sun S."/>
            <person name="Syed K."/>
            <person name="Tsang A."/>
            <person name="Wiebenga A."/>
            <person name="Young D."/>
            <person name="Pisabarro A."/>
            <person name="Eastwood D.C."/>
            <person name="Martin F."/>
            <person name="Cullen D."/>
            <person name="Grigoriev I.V."/>
            <person name="Hibbett D.S."/>
        </authorList>
    </citation>
    <scope>NUCLEOTIDE SEQUENCE [LARGE SCALE GENOMIC DNA]</scope>
    <source>
        <strain evidence="2">TFB10046</strain>
    </source>
</reference>